<evidence type="ECO:0000259" key="9">
    <source>
        <dbReference type="Pfam" id="PF00218"/>
    </source>
</evidence>
<dbReference type="AlphaFoldDB" id="A0A9N8VWP2"/>
<keyword evidence="6" id="KW-0822">Tryptophan biosynthesis</keyword>
<evidence type="ECO:0000256" key="1">
    <source>
        <dbReference type="ARBA" id="ARBA00001633"/>
    </source>
</evidence>
<keyword evidence="5" id="KW-0210">Decarboxylase</keyword>
<protein>
    <recommendedName>
        <fullName evidence="3">indole-3-glycerol-phosphate synthase</fullName>
        <ecNumber evidence="3">4.1.1.48</ecNumber>
    </recommendedName>
</protein>
<dbReference type="Pfam" id="PF00218">
    <property type="entry name" value="IGPS"/>
    <property type="match status" value="1"/>
</dbReference>
<gene>
    <name evidence="10" type="ORF">FMOSSE_LOCUS2420</name>
</gene>
<dbReference type="Proteomes" id="UP000789375">
    <property type="component" value="Unassembled WGS sequence"/>
</dbReference>
<keyword evidence="8" id="KW-0456">Lyase</keyword>
<sequence length="261" mass="28598">MTSPGPGLLVYTISPESILSEHGKVILSNFLRLQGAPPLIDFFTRINKLHQNIRHMVNAAEKALIYAKAGASVISVLTESKWFKGNFSNNLGMEPLVEVNNEEEMRRAVKLGAKVIGLNHTFDVDMNTTSRLAELVPEGVMLVALSGITGRADVVSYREQEEENANVDSATLSLKIKAPRSPLVKICGILTIEVAIEAADAGADIIGLIFANSRRQVLLNLALEIVNVIREMQSEKTIEITDDKDELTPCVLIACYENKSR</sequence>
<accession>A0A9N8VWP2</accession>
<dbReference type="GO" id="GO:0004640">
    <property type="term" value="F:phosphoribosylanthranilate isomerase activity"/>
    <property type="evidence" value="ECO:0007669"/>
    <property type="project" value="TreeGrafter"/>
</dbReference>
<evidence type="ECO:0000256" key="6">
    <source>
        <dbReference type="ARBA" id="ARBA00022822"/>
    </source>
</evidence>
<dbReference type="InterPro" id="IPR013798">
    <property type="entry name" value="Indole-3-glycerol_P_synth_dom"/>
</dbReference>
<reference evidence="10" key="1">
    <citation type="submission" date="2021-06" db="EMBL/GenBank/DDBJ databases">
        <authorList>
            <person name="Kallberg Y."/>
            <person name="Tangrot J."/>
            <person name="Rosling A."/>
        </authorList>
    </citation>
    <scope>NUCLEOTIDE SEQUENCE</scope>
    <source>
        <strain evidence="10">87-6 pot B 2015</strain>
    </source>
</reference>
<name>A0A9N8VWP2_FUNMO</name>
<evidence type="ECO:0000313" key="10">
    <source>
        <dbReference type="EMBL" id="CAG8468990.1"/>
    </source>
</evidence>
<dbReference type="Gene3D" id="3.20.20.70">
    <property type="entry name" value="Aldolase class I"/>
    <property type="match status" value="3"/>
</dbReference>
<dbReference type="PANTHER" id="PTHR22854:SF2">
    <property type="entry name" value="INDOLE-3-GLYCEROL-PHOSPHATE SYNTHASE"/>
    <property type="match status" value="1"/>
</dbReference>
<organism evidence="10 11">
    <name type="scientific">Funneliformis mosseae</name>
    <name type="common">Endomycorrhizal fungus</name>
    <name type="synonym">Glomus mosseae</name>
    <dbReference type="NCBI Taxonomy" id="27381"/>
    <lineage>
        <taxon>Eukaryota</taxon>
        <taxon>Fungi</taxon>
        <taxon>Fungi incertae sedis</taxon>
        <taxon>Mucoromycota</taxon>
        <taxon>Glomeromycotina</taxon>
        <taxon>Glomeromycetes</taxon>
        <taxon>Glomerales</taxon>
        <taxon>Glomeraceae</taxon>
        <taxon>Funneliformis</taxon>
    </lineage>
</organism>
<dbReference type="EMBL" id="CAJVPP010000317">
    <property type="protein sequence ID" value="CAG8468990.1"/>
    <property type="molecule type" value="Genomic_DNA"/>
</dbReference>
<dbReference type="PANTHER" id="PTHR22854">
    <property type="entry name" value="TRYPTOPHAN BIOSYNTHESIS PROTEIN"/>
    <property type="match status" value="1"/>
</dbReference>
<feature type="domain" description="Indole-3-glycerol phosphate synthase" evidence="9">
    <location>
        <begin position="88"/>
        <end position="162"/>
    </location>
</feature>
<comment type="caution">
    <text evidence="10">The sequence shown here is derived from an EMBL/GenBank/DDBJ whole genome shotgun (WGS) entry which is preliminary data.</text>
</comment>
<evidence type="ECO:0000256" key="3">
    <source>
        <dbReference type="ARBA" id="ARBA00012362"/>
    </source>
</evidence>
<dbReference type="GO" id="GO:0000162">
    <property type="term" value="P:L-tryptophan biosynthetic process"/>
    <property type="evidence" value="ECO:0007669"/>
    <property type="project" value="UniProtKB-KW"/>
</dbReference>
<dbReference type="InterPro" id="IPR011060">
    <property type="entry name" value="RibuloseP-bd_barrel"/>
</dbReference>
<dbReference type="InterPro" id="IPR013785">
    <property type="entry name" value="Aldolase_TIM"/>
</dbReference>
<evidence type="ECO:0000313" key="11">
    <source>
        <dbReference type="Proteomes" id="UP000789375"/>
    </source>
</evidence>
<keyword evidence="4" id="KW-0028">Amino-acid biosynthesis</keyword>
<proteinExistence type="predicted"/>
<evidence type="ECO:0000256" key="4">
    <source>
        <dbReference type="ARBA" id="ARBA00022605"/>
    </source>
</evidence>
<keyword evidence="11" id="KW-1185">Reference proteome</keyword>
<dbReference type="GO" id="GO:0004425">
    <property type="term" value="F:indole-3-glycerol-phosphate synthase activity"/>
    <property type="evidence" value="ECO:0007669"/>
    <property type="project" value="UniProtKB-EC"/>
</dbReference>
<dbReference type="SUPFAM" id="SSF51366">
    <property type="entry name" value="Ribulose-phoshate binding barrel"/>
    <property type="match status" value="2"/>
</dbReference>
<keyword evidence="7" id="KW-0057">Aromatic amino acid biosynthesis</keyword>
<evidence type="ECO:0000256" key="8">
    <source>
        <dbReference type="ARBA" id="ARBA00023239"/>
    </source>
</evidence>
<evidence type="ECO:0000256" key="2">
    <source>
        <dbReference type="ARBA" id="ARBA00004696"/>
    </source>
</evidence>
<dbReference type="EC" id="4.1.1.48" evidence="3"/>
<dbReference type="InterPro" id="IPR045186">
    <property type="entry name" value="Indole-3-glycerol_P_synth"/>
</dbReference>
<evidence type="ECO:0000256" key="5">
    <source>
        <dbReference type="ARBA" id="ARBA00022793"/>
    </source>
</evidence>
<evidence type="ECO:0000256" key="7">
    <source>
        <dbReference type="ARBA" id="ARBA00023141"/>
    </source>
</evidence>
<comment type="catalytic activity">
    <reaction evidence="1">
        <text>1-(2-carboxyphenylamino)-1-deoxy-D-ribulose 5-phosphate + H(+) = (1S,2R)-1-C-(indol-3-yl)glycerol 3-phosphate + CO2 + H2O</text>
        <dbReference type="Rhea" id="RHEA:23476"/>
        <dbReference type="ChEBI" id="CHEBI:15377"/>
        <dbReference type="ChEBI" id="CHEBI:15378"/>
        <dbReference type="ChEBI" id="CHEBI:16526"/>
        <dbReference type="ChEBI" id="CHEBI:58613"/>
        <dbReference type="ChEBI" id="CHEBI:58866"/>
        <dbReference type="EC" id="4.1.1.48"/>
    </reaction>
</comment>
<comment type="pathway">
    <text evidence="2">Amino-acid biosynthesis; L-tryptophan biosynthesis; L-tryptophan from chorismate: step 4/5.</text>
</comment>